<dbReference type="PANTHER" id="PTHR43024">
    <property type="entry name" value="UDP-N-ACETYLMURAMOYL-TRIPEPTIDE--D-ALANYL-D-ALANINE LIGASE"/>
    <property type="match status" value="1"/>
</dbReference>
<evidence type="ECO:0000256" key="3">
    <source>
        <dbReference type="ARBA" id="ARBA00022618"/>
    </source>
</evidence>
<name>A0A4R6DYR4_9RHOO</name>
<dbReference type="GO" id="GO:0005737">
    <property type="term" value="C:cytoplasm"/>
    <property type="evidence" value="ECO:0007669"/>
    <property type="project" value="UniProtKB-SubCell"/>
</dbReference>
<dbReference type="InterPro" id="IPR013221">
    <property type="entry name" value="Mur_ligase_cen"/>
</dbReference>
<sequence>MMTLQEAAKELSSRAAQAQGDARFESVGTDSRAIRPGQLFVALRGERFDGHDFVLAALQAGAAAAMVDSAWRAEGDYAALPLLVVDDTRLALGALAAGWRARFAIPLLGITGSNGKTTVKEMCAAIFRAQVRLDGYGDEAVHATRGNFNNDIGLPLTLLALAPMHRAAVIEMGMNHPGEIGYLTRLARPTAALVNNAQRAHLLGLGNLAEVAREKGTIYDGLGEDGVAVVNADDAHAAYWRTLNAGRRIVTFGIDSAADVQGRCTLHGLGSRLDIDTPQGKIDISLQVPGLHNARNAVGAAALCLAAGATPEAVAAGLAAYAGTGGRLQRRAGPKGSTVLDDSYNANPDSMRAGIDVLASTPGRKVLVLGDMGEVGDASAQVHDEIGGYAKSKGVDLLYALGEMSAVAVSNFGDGGQHFADPEALVQALLAHLDADTVVLVKGSRFMRMERVADRLAALHNGAPQKDSDS</sequence>
<evidence type="ECO:0000259" key="14">
    <source>
        <dbReference type="Pfam" id="PF08245"/>
    </source>
</evidence>
<dbReference type="EMBL" id="SNVV01000009">
    <property type="protein sequence ID" value="TDN50481.1"/>
    <property type="molecule type" value="Genomic_DNA"/>
</dbReference>
<dbReference type="InterPro" id="IPR036615">
    <property type="entry name" value="Mur_ligase_C_dom_sf"/>
</dbReference>
<dbReference type="InterPro" id="IPR004101">
    <property type="entry name" value="Mur_ligase_C"/>
</dbReference>
<accession>A0A4R6DYR4</accession>
<comment type="subcellular location">
    <subcellularLocation>
        <location evidence="10 11">Cytoplasm</location>
    </subcellularLocation>
</comment>
<comment type="pathway">
    <text evidence="10 11">Cell wall biogenesis; peptidoglycan biosynthesis.</text>
</comment>
<keyword evidence="3 10" id="KW-0132">Cell division</keyword>
<dbReference type="SUPFAM" id="SSF53244">
    <property type="entry name" value="MurD-like peptide ligases, peptide-binding domain"/>
    <property type="match status" value="1"/>
</dbReference>
<evidence type="ECO:0000259" key="13">
    <source>
        <dbReference type="Pfam" id="PF02875"/>
    </source>
</evidence>
<dbReference type="GO" id="GO:0005524">
    <property type="term" value="F:ATP binding"/>
    <property type="evidence" value="ECO:0007669"/>
    <property type="project" value="UniProtKB-UniRule"/>
</dbReference>
<dbReference type="GO" id="GO:0009252">
    <property type="term" value="P:peptidoglycan biosynthetic process"/>
    <property type="evidence" value="ECO:0007669"/>
    <property type="project" value="UniProtKB-UniRule"/>
</dbReference>
<dbReference type="NCBIfam" id="TIGR01143">
    <property type="entry name" value="murF"/>
    <property type="match status" value="1"/>
</dbReference>
<evidence type="ECO:0000259" key="12">
    <source>
        <dbReference type="Pfam" id="PF01225"/>
    </source>
</evidence>
<evidence type="ECO:0000256" key="11">
    <source>
        <dbReference type="RuleBase" id="RU004136"/>
    </source>
</evidence>
<keyword evidence="7 10" id="KW-0573">Peptidoglycan synthesis</keyword>
<dbReference type="Gene3D" id="3.40.1390.10">
    <property type="entry name" value="MurE/MurF, N-terminal domain"/>
    <property type="match status" value="1"/>
</dbReference>
<feature type="domain" description="Mur ligase central" evidence="14">
    <location>
        <begin position="110"/>
        <end position="303"/>
    </location>
</feature>
<comment type="similarity">
    <text evidence="10">Belongs to the MurCDEF family. MurF subfamily.</text>
</comment>
<dbReference type="SUPFAM" id="SSF63418">
    <property type="entry name" value="MurE/MurF N-terminal domain"/>
    <property type="match status" value="1"/>
</dbReference>
<evidence type="ECO:0000256" key="6">
    <source>
        <dbReference type="ARBA" id="ARBA00022960"/>
    </source>
</evidence>
<dbReference type="GO" id="GO:0047480">
    <property type="term" value="F:UDP-N-acetylmuramoyl-tripeptide-D-alanyl-D-alanine ligase activity"/>
    <property type="evidence" value="ECO:0007669"/>
    <property type="project" value="UniProtKB-UniRule"/>
</dbReference>
<dbReference type="Proteomes" id="UP000295129">
    <property type="component" value="Unassembled WGS sequence"/>
</dbReference>
<dbReference type="InterPro" id="IPR000713">
    <property type="entry name" value="Mur_ligase_N"/>
</dbReference>
<feature type="domain" description="Mur ligase C-terminal" evidence="13">
    <location>
        <begin position="326"/>
        <end position="445"/>
    </location>
</feature>
<keyword evidence="8 10" id="KW-0131">Cell cycle</keyword>
<dbReference type="Pfam" id="PF08245">
    <property type="entry name" value="Mur_ligase_M"/>
    <property type="match status" value="1"/>
</dbReference>
<dbReference type="GO" id="GO:0071555">
    <property type="term" value="P:cell wall organization"/>
    <property type="evidence" value="ECO:0007669"/>
    <property type="project" value="UniProtKB-KW"/>
</dbReference>
<keyword evidence="6 10" id="KW-0133">Cell shape</keyword>
<dbReference type="RefSeq" id="WP_133591867.1">
    <property type="nucleotide sequence ID" value="NZ_SNVV01000009.1"/>
</dbReference>
<keyword evidence="9 10" id="KW-0961">Cell wall biogenesis/degradation</keyword>
<dbReference type="GO" id="GO:0008766">
    <property type="term" value="F:UDP-N-acetylmuramoylalanyl-D-glutamyl-2,6-diaminopimelate-D-alanyl-D-alanine ligase activity"/>
    <property type="evidence" value="ECO:0007669"/>
    <property type="project" value="RHEA"/>
</dbReference>
<keyword evidence="4 10" id="KW-0547">Nucleotide-binding</keyword>
<evidence type="ECO:0000313" key="16">
    <source>
        <dbReference type="Proteomes" id="UP000295129"/>
    </source>
</evidence>
<dbReference type="InterPro" id="IPR036565">
    <property type="entry name" value="Mur-like_cat_sf"/>
</dbReference>
<evidence type="ECO:0000256" key="8">
    <source>
        <dbReference type="ARBA" id="ARBA00023306"/>
    </source>
</evidence>
<evidence type="ECO:0000256" key="10">
    <source>
        <dbReference type="HAMAP-Rule" id="MF_02019"/>
    </source>
</evidence>
<feature type="binding site" evidence="10">
    <location>
        <begin position="112"/>
        <end position="118"/>
    </location>
    <ligand>
        <name>ATP</name>
        <dbReference type="ChEBI" id="CHEBI:30616"/>
    </ligand>
</feature>
<evidence type="ECO:0000256" key="2">
    <source>
        <dbReference type="ARBA" id="ARBA00022598"/>
    </source>
</evidence>
<evidence type="ECO:0000256" key="4">
    <source>
        <dbReference type="ARBA" id="ARBA00022741"/>
    </source>
</evidence>
<evidence type="ECO:0000256" key="9">
    <source>
        <dbReference type="ARBA" id="ARBA00023316"/>
    </source>
</evidence>
<feature type="domain" description="Mur ligase N-terminal catalytic" evidence="12">
    <location>
        <begin position="25"/>
        <end position="99"/>
    </location>
</feature>
<dbReference type="GO" id="GO:0051301">
    <property type="term" value="P:cell division"/>
    <property type="evidence" value="ECO:0007669"/>
    <property type="project" value="UniProtKB-KW"/>
</dbReference>
<dbReference type="Gene3D" id="3.90.190.20">
    <property type="entry name" value="Mur ligase, C-terminal domain"/>
    <property type="match status" value="1"/>
</dbReference>
<evidence type="ECO:0000313" key="15">
    <source>
        <dbReference type="EMBL" id="TDN50481.1"/>
    </source>
</evidence>
<dbReference type="AlphaFoldDB" id="A0A4R6DYR4"/>
<dbReference type="PANTHER" id="PTHR43024:SF1">
    <property type="entry name" value="UDP-N-ACETYLMURAMOYL-TRIPEPTIDE--D-ALANYL-D-ALANINE LIGASE"/>
    <property type="match status" value="1"/>
</dbReference>
<dbReference type="InterPro" id="IPR051046">
    <property type="entry name" value="MurCDEF_CellWall_CoF430Synth"/>
</dbReference>
<reference evidence="15 16" key="1">
    <citation type="submission" date="2019-03" db="EMBL/GenBank/DDBJ databases">
        <title>Genomic Encyclopedia of Type Strains, Phase IV (KMG-IV): sequencing the most valuable type-strain genomes for metagenomic binning, comparative biology and taxonomic classification.</title>
        <authorList>
            <person name="Goeker M."/>
        </authorList>
    </citation>
    <scope>NUCLEOTIDE SEQUENCE [LARGE SCALE GENOMIC DNA]</scope>
    <source>
        <strain evidence="15 16">DSM 12121</strain>
    </source>
</reference>
<comment type="catalytic activity">
    <reaction evidence="10 11">
        <text>D-alanyl-D-alanine + UDP-N-acetyl-alpha-D-muramoyl-L-alanyl-gamma-D-glutamyl-meso-2,6-diaminopimelate + ATP = UDP-N-acetyl-alpha-D-muramoyl-L-alanyl-gamma-D-glutamyl-meso-2,6-diaminopimeloyl-D-alanyl-D-alanine + ADP + phosphate + H(+)</text>
        <dbReference type="Rhea" id="RHEA:28374"/>
        <dbReference type="ChEBI" id="CHEBI:15378"/>
        <dbReference type="ChEBI" id="CHEBI:30616"/>
        <dbReference type="ChEBI" id="CHEBI:43474"/>
        <dbReference type="ChEBI" id="CHEBI:57822"/>
        <dbReference type="ChEBI" id="CHEBI:61386"/>
        <dbReference type="ChEBI" id="CHEBI:83905"/>
        <dbReference type="ChEBI" id="CHEBI:456216"/>
        <dbReference type="EC" id="6.3.2.10"/>
    </reaction>
</comment>
<keyword evidence="5 10" id="KW-0067">ATP-binding</keyword>
<dbReference type="HAMAP" id="MF_02019">
    <property type="entry name" value="MurF"/>
    <property type="match status" value="1"/>
</dbReference>
<dbReference type="Pfam" id="PF02875">
    <property type="entry name" value="Mur_ligase_C"/>
    <property type="match status" value="1"/>
</dbReference>
<organism evidence="15 16">
    <name type="scientific">Azoarcus indigens</name>
    <dbReference type="NCBI Taxonomy" id="29545"/>
    <lineage>
        <taxon>Bacteria</taxon>
        <taxon>Pseudomonadati</taxon>
        <taxon>Pseudomonadota</taxon>
        <taxon>Betaproteobacteria</taxon>
        <taxon>Rhodocyclales</taxon>
        <taxon>Zoogloeaceae</taxon>
        <taxon>Azoarcus</taxon>
    </lineage>
</organism>
<dbReference type="SUPFAM" id="SSF53623">
    <property type="entry name" value="MurD-like peptide ligases, catalytic domain"/>
    <property type="match status" value="1"/>
</dbReference>
<evidence type="ECO:0000256" key="7">
    <source>
        <dbReference type="ARBA" id="ARBA00022984"/>
    </source>
</evidence>
<proteinExistence type="inferred from homology"/>
<protein>
    <recommendedName>
        <fullName evidence="10 11">UDP-N-acetylmuramoyl-tripeptide--D-alanyl-D-alanine ligase</fullName>
        <ecNumber evidence="10 11">6.3.2.10</ecNumber>
    </recommendedName>
    <alternativeName>
        <fullName evidence="10">D-alanyl-D-alanine-adding enzyme</fullName>
    </alternativeName>
</protein>
<evidence type="ECO:0000256" key="5">
    <source>
        <dbReference type="ARBA" id="ARBA00022840"/>
    </source>
</evidence>
<keyword evidence="1 10" id="KW-0963">Cytoplasm</keyword>
<dbReference type="InterPro" id="IPR035911">
    <property type="entry name" value="MurE/MurF_N"/>
</dbReference>
<dbReference type="EC" id="6.3.2.10" evidence="10 11"/>
<dbReference type="GO" id="GO:0008360">
    <property type="term" value="P:regulation of cell shape"/>
    <property type="evidence" value="ECO:0007669"/>
    <property type="project" value="UniProtKB-KW"/>
</dbReference>
<dbReference type="Gene3D" id="3.40.1190.10">
    <property type="entry name" value="Mur-like, catalytic domain"/>
    <property type="match status" value="1"/>
</dbReference>
<keyword evidence="2 10" id="KW-0436">Ligase</keyword>
<comment type="function">
    <text evidence="10 11">Involved in cell wall formation. Catalyzes the final step in the synthesis of UDP-N-acetylmuramoyl-pentapeptide, the precursor of murein.</text>
</comment>
<dbReference type="Pfam" id="PF01225">
    <property type="entry name" value="Mur_ligase"/>
    <property type="match status" value="1"/>
</dbReference>
<keyword evidence="16" id="KW-1185">Reference proteome</keyword>
<dbReference type="UniPathway" id="UPA00219"/>
<dbReference type="InterPro" id="IPR005863">
    <property type="entry name" value="UDP-N-AcMur_synth"/>
</dbReference>
<dbReference type="OrthoDB" id="9801978at2"/>
<gene>
    <name evidence="10" type="primary">murF</name>
    <name evidence="15" type="ORF">C7389_109176</name>
</gene>
<comment type="caution">
    <text evidence="15">The sequence shown here is derived from an EMBL/GenBank/DDBJ whole genome shotgun (WGS) entry which is preliminary data.</text>
</comment>
<evidence type="ECO:0000256" key="1">
    <source>
        <dbReference type="ARBA" id="ARBA00022490"/>
    </source>
</evidence>